<protein>
    <submittedName>
        <fullName evidence="1">Uncharacterized protein</fullName>
    </submittedName>
</protein>
<dbReference type="Proteomes" id="UP000469952">
    <property type="component" value="Unassembled WGS sequence"/>
</dbReference>
<sequence length="90" mass="10628">MQQGHPRHKQLSRADHEMYLHRRYMFAKKINEGMRSFVNGVRKVMHSVADGMFNNSKIQTIKGKSEIKDIYSEMHKPKGIMRIDPPKFNN</sequence>
<evidence type="ECO:0000313" key="1">
    <source>
        <dbReference type="EMBL" id="MQR27310.1"/>
    </source>
</evidence>
<name>A0A843Z1Y3_LEUME</name>
<evidence type="ECO:0000313" key="2">
    <source>
        <dbReference type="Proteomes" id="UP000469952"/>
    </source>
</evidence>
<dbReference type="RefSeq" id="WP_153245465.1">
    <property type="nucleotide sequence ID" value="NZ_WIPA01000014.1"/>
</dbReference>
<gene>
    <name evidence="1" type="ORF">GFV13_08560</name>
</gene>
<comment type="caution">
    <text evidence="1">The sequence shown here is derived from an EMBL/GenBank/DDBJ whole genome shotgun (WGS) entry which is preliminary data.</text>
</comment>
<accession>A0A843Z1Y3</accession>
<organism evidence="1 2">
    <name type="scientific">Leuconostoc mesenteroides</name>
    <dbReference type="NCBI Taxonomy" id="1245"/>
    <lineage>
        <taxon>Bacteria</taxon>
        <taxon>Bacillati</taxon>
        <taxon>Bacillota</taxon>
        <taxon>Bacilli</taxon>
        <taxon>Lactobacillales</taxon>
        <taxon>Lactobacillaceae</taxon>
        <taxon>Leuconostoc</taxon>
    </lineage>
</organism>
<dbReference type="AlphaFoldDB" id="A0A843Z1Y3"/>
<dbReference type="EMBL" id="WIPA01000014">
    <property type="protein sequence ID" value="MQR27310.1"/>
    <property type="molecule type" value="Genomic_DNA"/>
</dbReference>
<proteinExistence type="predicted"/>
<reference evidence="1 2" key="1">
    <citation type="submission" date="2019-10" db="EMBL/GenBank/DDBJ databases">
        <title>WGS of Leuconostoc mesenteroides.</title>
        <authorList>
            <person name="Melo Bolivar J."/>
            <person name="Marino-Ramirez L."/>
            <person name="Villamil Diaz L.M."/>
        </authorList>
    </citation>
    <scope>NUCLEOTIDE SEQUENCE [LARGE SCALE GENOMIC DNA]</scope>
    <source>
        <strain evidence="1 2">M11</strain>
    </source>
</reference>